<gene>
    <name evidence="1" type="ORF">RF11_04320</name>
</gene>
<dbReference type="EMBL" id="JWZT01001940">
    <property type="protein sequence ID" value="KII70886.1"/>
    <property type="molecule type" value="Genomic_DNA"/>
</dbReference>
<dbReference type="AlphaFoldDB" id="A0A0C2MU79"/>
<sequence>MPPEFINPIVDSMRNQIEEFEEIDSFDVASNNIVIIKLDIELAGFHLVDQFEWDLASNYVTPEYFASLLVKELGLSQEFLLRIVVDIRCQIIWYKALFKTRNNDYPPKLRAPGLRNVSMRDKWTPHVTKTLKNTPK</sequence>
<evidence type="ECO:0000313" key="2">
    <source>
        <dbReference type="Proteomes" id="UP000031668"/>
    </source>
</evidence>
<dbReference type="InterPro" id="IPR006939">
    <property type="entry name" value="SNF5"/>
</dbReference>
<organism evidence="1 2">
    <name type="scientific">Thelohanellus kitauei</name>
    <name type="common">Myxosporean</name>
    <dbReference type="NCBI Taxonomy" id="669202"/>
    <lineage>
        <taxon>Eukaryota</taxon>
        <taxon>Metazoa</taxon>
        <taxon>Cnidaria</taxon>
        <taxon>Myxozoa</taxon>
        <taxon>Myxosporea</taxon>
        <taxon>Bivalvulida</taxon>
        <taxon>Platysporina</taxon>
        <taxon>Myxobolidae</taxon>
        <taxon>Thelohanellus</taxon>
    </lineage>
</organism>
<dbReference type="Proteomes" id="UP000031668">
    <property type="component" value="Unassembled WGS sequence"/>
</dbReference>
<dbReference type="GO" id="GO:0000228">
    <property type="term" value="C:nuclear chromosome"/>
    <property type="evidence" value="ECO:0007669"/>
    <property type="project" value="InterPro"/>
</dbReference>
<accession>A0A0C2MU79</accession>
<dbReference type="OrthoDB" id="515064at2759"/>
<protein>
    <submittedName>
        <fullName evidence="1">SWI/SNF-related matrix-associated actin-dependent regulator of chromatin subfamily B member 1</fullName>
    </submittedName>
</protein>
<reference evidence="1 2" key="1">
    <citation type="journal article" date="2014" name="Genome Biol. Evol.">
        <title>The genome of the myxosporean Thelohanellus kitauei shows adaptations to nutrient acquisition within its fish host.</title>
        <authorList>
            <person name="Yang Y."/>
            <person name="Xiong J."/>
            <person name="Zhou Z."/>
            <person name="Huo F."/>
            <person name="Miao W."/>
            <person name="Ran C."/>
            <person name="Liu Y."/>
            <person name="Zhang J."/>
            <person name="Feng J."/>
            <person name="Wang M."/>
            <person name="Wang M."/>
            <person name="Wang L."/>
            <person name="Yao B."/>
        </authorList>
    </citation>
    <scope>NUCLEOTIDE SEQUENCE [LARGE SCALE GENOMIC DNA]</scope>
    <source>
        <strain evidence="1">Wuqing</strain>
    </source>
</reference>
<evidence type="ECO:0000313" key="1">
    <source>
        <dbReference type="EMBL" id="KII70886.1"/>
    </source>
</evidence>
<keyword evidence="2" id="KW-1185">Reference proteome</keyword>
<name>A0A0C2MU79_THEKT</name>
<proteinExistence type="predicted"/>
<dbReference type="GO" id="GO:0006338">
    <property type="term" value="P:chromatin remodeling"/>
    <property type="evidence" value="ECO:0007669"/>
    <property type="project" value="InterPro"/>
</dbReference>
<dbReference type="Pfam" id="PF04855">
    <property type="entry name" value="SNF5"/>
    <property type="match status" value="1"/>
</dbReference>
<comment type="caution">
    <text evidence="1">The sequence shown here is derived from an EMBL/GenBank/DDBJ whole genome shotgun (WGS) entry which is preliminary data.</text>
</comment>